<evidence type="ECO:0000259" key="1">
    <source>
        <dbReference type="PROSITE" id="PS50995"/>
    </source>
</evidence>
<dbReference type="GO" id="GO:0006950">
    <property type="term" value="P:response to stress"/>
    <property type="evidence" value="ECO:0007669"/>
    <property type="project" value="TreeGrafter"/>
</dbReference>
<dbReference type="SMART" id="SM00347">
    <property type="entry name" value="HTH_MARR"/>
    <property type="match status" value="1"/>
</dbReference>
<protein>
    <submittedName>
        <fullName evidence="3">DNA-binding transcriptional repressor MarR</fullName>
    </submittedName>
    <submittedName>
        <fullName evidence="2">MarR family transcriptional regulator</fullName>
    </submittedName>
</protein>
<evidence type="ECO:0000313" key="5">
    <source>
        <dbReference type="Proteomes" id="UP000257479"/>
    </source>
</evidence>
<reference evidence="2 5" key="2">
    <citation type="journal article" date="2018" name="Nat. Biotechnol.">
        <title>A standardized bacterial taxonomy based on genome phylogeny substantially revises the tree of life.</title>
        <authorList>
            <person name="Parks D.H."/>
            <person name="Chuvochina M."/>
            <person name="Waite D.W."/>
            <person name="Rinke C."/>
            <person name="Skarshewski A."/>
            <person name="Chaumeil P.A."/>
            <person name="Hugenholtz P."/>
        </authorList>
    </citation>
    <scope>NUCLEOTIDE SEQUENCE [LARGE SCALE GENOMIC DNA]</scope>
    <source>
        <strain evidence="2">UBA9152</strain>
    </source>
</reference>
<dbReference type="InterPro" id="IPR036388">
    <property type="entry name" value="WH-like_DNA-bd_sf"/>
</dbReference>
<proteinExistence type="predicted"/>
<dbReference type="RefSeq" id="WP_045246994.1">
    <property type="nucleotide sequence ID" value="NZ_JYIY01000067.1"/>
</dbReference>
<comment type="caution">
    <text evidence="3">The sequence shown here is derived from an EMBL/GenBank/DDBJ whole genome shotgun (WGS) entry which is preliminary data.</text>
</comment>
<dbReference type="Proteomes" id="UP000257479">
    <property type="component" value="Unassembled WGS sequence"/>
</dbReference>
<dbReference type="EMBL" id="JYIY01000067">
    <property type="protein sequence ID" value="KJL37313.1"/>
    <property type="molecule type" value="Genomic_DNA"/>
</dbReference>
<accession>A0A0F0LW21</accession>
<dbReference type="PRINTS" id="PR00598">
    <property type="entry name" value="HTHMARR"/>
</dbReference>
<dbReference type="InterPro" id="IPR036390">
    <property type="entry name" value="WH_DNA-bd_sf"/>
</dbReference>
<evidence type="ECO:0000313" key="3">
    <source>
        <dbReference type="EMBL" id="KJL37313.1"/>
    </source>
</evidence>
<dbReference type="InterPro" id="IPR039422">
    <property type="entry name" value="MarR/SlyA-like"/>
</dbReference>
<dbReference type="AlphaFoldDB" id="A0A0F0LW21"/>
<dbReference type="GO" id="GO:0003677">
    <property type="term" value="F:DNA binding"/>
    <property type="evidence" value="ECO:0007669"/>
    <property type="project" value="UniProtKB-KW"/>
</dbReference>
<feature type="domain" description="HTH marR-type" evidence="1">
    <location>
        <begin position="11"/>
        <end position="151"/>
    </location>
</feature>
<dbReference type="PATRIC" id="fig|400772.4.peg.1061"/>
<dbReference type="STRING" id="400772.RR49_01036"/>
<dbReference type="InterPro" id="IPR000835">
    <property type="entry name" value="HTH_MarR-typ"/>
</dbReference>
<dbReference type="EMBL" id="DMNG01000197">
    <property type="protein sequence ID" value="HAN25168.1"/>
    <property type="molecule type" value="Genomic_DNA"/>
</dbReference>
<dbReference type="Gene3D" id="1.10.10.10">
    <property type="entry name" value="Winged helix-like DNA-binding domain superfamily/Winged helix DNA-binding domain"/>
    <property type="match status" value="1"/>
</dbReference>
<dbReference type="PROSITE" id="PS50995">
    <property type="entry name" value="HTH_MARR_2"/>
    <property type="match status" value="1"/>
</dbReference>
<organism evidence="3 4">
    <name type="scientific">Microbacterium ginsengisoli</name>
    <dbReference type="NCBI Taxonomy" id="400772"/>
    <lineage>
        <taxon>Bacteria</taxon>
        <taxon>Bacillati</taxon>
        <taxon>Actinomycetota</taxon>
        <taxon>Actinomycetes</taxon>
        <taxon>Micrococcales</taxon>
        <taxon>Microbacteriaceae</taxon>
        <taxon>Microbacterium</taxon>
    </lineage>
</organism>
<gene>
    <name evidence="2" type="ORF">DCP95_11445</name>
    <name evidence="3" type="ORF">RR49_01036</name>
</gene>
<dbReference type="OrthoDB" id="162531at2"/>
<dbReference type="SUPFAM" id="SSF46785">
    <property type="entry name" value="Winged helix' DNA-binding domain"/>
    <property type="match status" value="1"/>
</dbReference>
<dbReference type="PANTHER" id="PTHR33164:SF43">
    <property type="entry name" value="HTH-TYPE TRANSCRIPTIONAL REPRESSOR YETL"/>
    <property type="match status" value="1"/>
</dbReference>
<keyword evidence="4" id="KW-1185">Reference proteome</keyword>
<dbReference type="Proteomes" id="UP000033451">
    <property type="component" value="Unassembled WGS sequence"/>
</dbReference>
<sequence>MSEYRPDPASRESAVQRVLVGVRALNDALDRMHSGVKDDMGMNATDLATLRMLIIREQQGQPVSPHDIARHLRISTASTTKLLDRLAAAGYLERRPHPHDRRARVIALLPASRTAFFAHYRESLGAMRDVAGTYSDADLDVVARFLDGLADAVAAHDG</sequence>
<reference evidence="3 4" key="1">
    <citation type="submission" date="2015-02" db="EMBL/GenBank/DDBJ databases">
        <title>Draft genome sequences of ten Microbacterium spp. with emphasis on heavy metal contaminated environments.</title>
        <authorList>
            <person name="Corretto E."/>
        </authorList>
    </citation>
    <scope>NUCLEOTIDE SEQUENCE [LARGE SCALE GENOMIC DNA]</scope>
    <source>
        <strain evidence="3 4">DSM 18659</strain>
    </source>
</reference>
<keyword evidence="3" id="KW-0238">DNA-binding</keyword>
<evidence type="ECO:0000313" key="2">
    <source>
        <dbReference type="EMBL" id="HAN25168.1"/>
    </source>
</evidence>
<dbReference type="GO" id="GO:0003700">
    <property type="term" value="F:DNA-binding transcription factor activity"/>
    <property type="evidence" value="ECO:0007669"/>
    <property type="project" value="InterPro"/>
</dbReference>
<dbReference type="PANTHER" id="PTHR33164">
    <property type="entry name" value="TRANSCRIPTIONAL REGULATOR, MARR FAMILY"/>
    <property type="match status" value="1"/>
</dbReference>
<name>A0A0F0LW21_9MICO</name>
<evidence type="ECO:0000313" key="4">
    <source>
        <dbReference type="Proteomes" id="UP000033451"/>
    </source>
</evidence>
<dbReference type="Pfam" id="PF12802">
    <property type="entry name" value="MarR_2"/>
    <property type="match status" value="1"/>
</dbReference>